<feature type="region of interest" description="Disordered" evidence="1">
    <location>
        <begin position="193"/>
        <end position="214"/>
    </location>
</feature>
<dbReference type="STRING" id="1884261.A0A5C3Q010"/>
<name>A0A5C3Q010_9AGAR</name>
<gene>
    <name evidence="2" type="ORF">BDV98DRAFT_421806</name>
</gene>
<feature type="compositionally biased region" description="Acidic residues" evidence="1">
    <location>
        <begin position="205"/>
        <end position="214"/>
    </location>
</feature>
<sequence>MKRPYSPLALSHRTPKRPKLSHPHDSPSNPFSPTRPFADTQQLPLSTSVRHHLPLRFQIKGTRTYRIVSVPRNYTFVHLQAVIEWLFRDVTDALPNRRASGRIASLSRTTQSKLSSSSRKGKNEKKLVTVQHFSPSSIPRKIRLAALAGDDGPKFKVLSEVEVYESKFNSAFLEGVITSGKLVAQLSRSQDPFKELAGRATPSSSDDEEGEEVEVGNGSSWLWERCEEFTVGNAWPDTVDPTRAVVYHQHRHQEIHITIPTQSSLPSTKLKKLTGSRQDPYVFIAKGTAQLEFPDADPSFRLDFDSDRFGYGYGGSNDPDPQDLELNFWNASMEKGQRGLADRLSFAAFFKSRDASAESPQEDEYPRTPTRRRTTLAPPSIAKQLVFPDLRVFPNMNLNLDEDEDEEEVDQLSSPATRSLLDDVLPPPSSPCSEAPGLTFSSSSPSHGTPTDDDGAITPKSPDEQSARNYWLGIDQEDAGEEEPKTKKRAAYVVRSVLGDEMLSDDDLELGDEDEGQTLGLRRLPVQTPLRQQPRGYASAPASPSSPSSSPTKKSTLHHARSVPSFLHPTLDLFGPTPQPTSRLVRARLDHWVDRRLGRLTKKGLREGVLNRLDKGLEGDGEEGCLPVRDEGGEVDELDAAPGKKRVVGEQGKRRVVGENGKGKKGVERGRNDEERDGEDERETYYADHYFSCGPQRMRESSVEV</sequence>
<dbReference type="AlphaFoldDB" id="A0A5C3Q010"/>
<organism evidence="2 3">
    <name type="scientific">Pterulicium gracile</name>
    <dbReference type="NCBI Taxonomy" id="1884261"/>
    <lineage>
        <taxon>Eukaryota</taxon>
        <taxon>Fungi</taxon>
        <taxon>Dikarya</taxon>
        <taxon>Basidiomycota</taxon>
        <taxon>Agaricomycotina</taxon>
        <taxon>Agaricomycetes</taxon>
        <taxon>Agaricomycetidae</taxon>
        <taxon>Agaricales</taxon>
        <taxon>Pleurotineae</taxon>
        <taxon>Pterulaceae</taxon>
        <taxon>Pterulicium</taxon>
    </lineage>
</organism>
<dbReference type="EMBL" id="ML178898">
    <property type="protein sequence ID" value="TFK95262.1"/>
    <property type="molecule type" value="Genomic_DNA"/>
</dbReference>
<proteinExistence type="predicted"/>
<accession>A0A5C3Q010</accession>
<keyword evidence="3" id="KW-1185">Reference proteome</keyword>
<evidence type="ECO:0000313" key="3">
    <source>
        <dbReference type="Proteomes" id="UP000305067"/>
    </source>
</evidence>
<feature type="compositionally biased region" description="Acidic residues" evidence="1">
    <location>
        <begin position="505"/>
        <end position="516"/>
    </location>
</feature>
<protein>
    <submittedName>
        <fullName evidence="2">Uncharacterized protein</fullName>
    </submittedName>
</protein>
<feature type="region of interest" description="Disordered" evidence="1">
    <location>
        <begin position="1"/>
        <end position="39"/>
    </location>
</feature>
<evidence type="ECO:0000256" key="1">
    <source>
        <dbReference type="SAM" id="MobiDB-lite"/>
    </source>
</evidence>
<feature type="region of interest" description="Disordered" evidence="1">
    <location>
        <begin position="353"/>
        <end position="380"/>
    </location>
</feature>
<feature type="compositionally biased region" description="Basic and acidic residues" evidence="1">
    <location>
        <begin position="647"/>
        <end position="674"/>
    </location>
</feature>
<feature type="compositionally biased region" description="Low complexity" evidence="1">
    <location>
        <begin position="538"/>
        <end position="551"/>
    </location>
</feature>
<feature type="region of interest" description="Disordered" evidence="1">
    <location>
        <begin position="104"/>
        <end position="126"/>
    </location>
</feature>
<dbReference type="OrthoDB" id="2940229at2759"/>
<feature type="region of interest" description="Disordered" evidence="1">
    <location>
        <begin position="618"/>
        <end position="683"/>
    </location>
</feature>
<feature type="compositionally biased region" description="Polar residues" evidence="1">
    <location>
        <begin position="439"/>
        <end position="449"/>
    </location>
</feature>
<feature type="region of interest" description="Disordered" evidence="1">
    <location>
        <begin position="505"/>
        <end position="579"/>
    </location>
</feature>
<feature type="region of interest" description="Disordered" evidence="1">
    <location>
        <begin position="419"/>
        <end position="465"/>
    </location>
</feature>
<feature type="compositionally biased region" description="Low complexity" evidence="1">
    <location>
        <begin position="105"/>
        <end position="118"/>
    </location>
</feature>
<reference evidence="2 3" key="1">
    <citation type="journal article" date="2019" name="Nat. Ecol. Evol.">
        <title>Megaphylogeny resolves global patterns of mushroom evolution.</title>
        <authorList>
            <person name="Varga T."/>
            <person name="Krizsan K."/>
            <person name="Foldi C."/>
            <person name="Dima B."/>
            <person name="Sanchez-Garcia M."/>
            <person name="Sanchez-Ramirez S."/>
            <person name="Szollosi G.J."/>
            <person name="Szarkandi J.G."/>
            <person name="Papp V."/>
            <person name="Albert L."/>
            <person name="Andreopoulos W."/>
            <person name="Angelini C."/>
            <person name="Antonin V."/>
            <person name="Barry K.W."/>
            <person name="Bougher N.L."/>
            <person name="Buchanan P."/>
            <person name="Buyck B."/>
            <person name="Bense V."/>
            <person name="Catcheside P."/>
            <person name="Chovatia M."/>
            <person name="Cooper J."/>
            <person name="Damon W."/>
            <person name="Desjardin D."/>
            <person name="Finy P."/>
            <person name="Geml J."/>
            <person name="Haridas S."/>
            <person name="Hughes K."/>
            <person name="Justo A."/>
            <person name="Karasinski D."/>
            <person name="Kautmanova I."/>
            <person name="Kiss B."/>
            <person name="Kocsube S."/>
            <person name="Kotiranta H."/>
            <person name="LaButti K.M."/>
            <person name="Lechner B.E."/>
            <person name="Liimatainen K."/>
            <person name="Lipzen A."/>
            <person name="Lukacs Z."/>
            <person name="Mihaltcheva S."/>
            <person name="Morgado L.N."/>
            <person name="Niskanen T."/>
            <person name="Noordeloos M.E."/>
            <person name="Ohm R.A."/>
            <person name="Ortiz-Santana B."/>
            <person name="Ovrebo C."/>
            <person name="Racz N."/>
            <person name="Riley R."/>
            <person name="Savchenko A."/>
            <person name="Shiryaev A."/>
            <person name="Soop K."/>
            <person name="Spirin V."/>
            <person name="Szebenyi C."/>
            <person name="Tomsovsky M."/>
            <person name="Tulloss R.E."/>
            <person name="Uehling J."/>
            <person name="Grigoriev I.V."/>
            <person name="Vagvolgyi C."/>
            <person name="Papp T."/>
            <person name="Martin F.M."/>
            <person name="Miettinen O."/>
            <person name="Hibbett D.S."/>
            <person name="Nagy L.G."/>
        </authorList>
    </citation>
    <scope>NUCLEOTIDE SEQUENCE [LARGE SCALE GENOMIC DNA]</scope>
    <source>
        <strain evidence="2 3">CBS 309.79</strain>
    </source>
</reference>
<evidence type="ECO:0000313" key="2">
    <source>
        <dbReference type="EMBL" id="TFK95262.1"/>
    </source>
</evidence>
<dbReference type="Proteomes" id="UP000305067">
    <property type="component" value="Unassembled WGS sequence"/>
</dbReference>